<evidence type="ECO:0000313" key="2">
    <source>
        <dbReference type="Proteomes" id="UP000075025"/>
    </source>
</evidence>
<name>A0A147F027_MICTE</name>
<sequence length="72" mass="7838">MSAREVRTDLTAYRAAVAELAPLVRLGRGAQTIRVVEGRGAWWERLDDAVAFVIDEPDPAPADIHARLGALN</sequence>
<gene>
    <name evidence="1" type="ORF">NS220_03230</name>
</gene>
<comment type="caution">
    <text evidence="1">The sequence shown here is derived from an EMBL/GenBank/DDBJ whole genome shotgun (WGS) entry which is preliminary data.</text>
</comment>
<dbReference type="AlphaFoldDB" id="A0A147F027"/>
<reference evidence="1 2" key="1">
    <citation type="journal article" date="2016" name="Front. Microbiol.">
        <title>Genomic Resource of Rice Seed Associated Bacteria.</title>
        <authorList>
            <person name="Midha S."/>
            <person name="Bansal K."/>
            <person name="Sharma S."/>
            <person name="Kumar N."/>
            <person name="Patil P.P."/>
            <person name="Chaudhry V."/>
            <person name="Patil P.B."/>
        </authorList>
    </citation>
    <scope>NUCLEOTIDE SEQUENCE [LARGE SCALE GENOMIC DNA]</scope>
    <source>
        <strain evidence="1 2">NS220</strain>
    </source>
</reference>
<dbReference type="PATRIC" id="fig|2033.6.peg.1265"/>
<dbReference type="Proteomes" id="UP000075025">
    <property type="component" value="Unassembled WGS sequence"/>
</dbReference>
<accession>A0A147F027</accession>
<dbReference type="RefSeq" id="WP_058622669.1">
    <property type="nucleotide sequence ID" value="NZ_LDRT01000018.1"/>
</dbReference>
<organism evidence="1 2">
    <name type="scientific">Microbacterium testaceum</name>
    <name type="common">Aureobacterium testaceum</name>
    <name type="synonym">Brevibacterium testaceum</name>
    <dbReference type="NCBI Taxonomy" id="2033"/>
    <lineage>
        <taxon>Bacteria</taxon>
        <taxon>Bacillati</taxon>
        <taxon>Actinomycetota</taxon>
        <taxon>Actinomycetes</taxon>
        <taxon>Micrococcales</taxon>
        <taxon>Microbacteriaceae</taxon>
        <taxon>Microbacterium</taxon>
    </lineage>
</organism>
<evidence type="ECO:0000313" key="1">
    <source>
        <dbReference type="EMBL" id="KTR96101.1"/>
    </source>
</evidence>
<proteinExistence type="predicted"/>
<dbReference type="EMBL" id="LDRT01000018">
    <property type="protein sequence ID" value="KTR96101.1"/>
    <property type="molecule type" value="Genomic_DNA"/>
</dbReference>
<feature type="non-terminal residue" evidence="1">
    <location>
        <position position="72"/>
    </location>
</feature>
<protein>
    <submittedName>
        <fullName evidence="1">Uncharacterized protein</fullName>
    </submittedName>
</protein>